<evidence type="ECO:0000313" key="2">
    <source>
        <dbReference type="EMBL" id="OKH32451.1"/>
    </source>
</evidence>
<dbReference type="STRING" id="454136.NIES2119_26085"/>
<name>A0A1U7I7U2_9CYAN</name>
<reference evidence="2 3" key="1">
    <citation type="submission" date="2016-11" db="EMBL/GenBank/DDBJ databases">
        <title>Draft Genome Sequences of Nine Cyanobacterial Strains from Diverse Habitats.</title>
        <authorList>
            <person name="Zhu T."/>
            <person name="Hou S."/>
            <person name="Lu X."/>
            <person name="Hess W.R."/>
        </authorList>
    </citation>
    <scope>NUCLEOTIDE SEQUENCE [LARGE SCALE GENOMIC DNA]</scope>
    <source>
        <strain evidence="2 3">IAM M-71</strain>
    </source>
</reference>
<evidence type="ECO:0000313" key="3">
    <source>
        <dbReference type="Proteomes" id="UP000185860"/>
    </source>
</evidence>
<dbReference type="Proteomes" id="UP000185860">
    <property type="component" value="Unassembled WGS sequence"/>
</dbReference>
<dbReference type="EMBL" id="MRCE01000039">
    <property type="protein sequence ID" value="OKH32451.1"/>
    <property type="molecule type" value="Genomic_DNA"/>
</dbReference>
<accession>A0A1U7I7U2</accession>
<sequence>MYLELPVQINWNNKAIASASIGLTIASLSLILPAKADTVTARCDVYPKGEDRATSSAPCTFSQRQGFVSIQLQNGRRYELRPVGDRPGNYRDQNGQRAYRESGGLGDAGIIYRLANESIYVYWNEGSDNNQSTSSNSSPTPVTRIIRRTPNQITVQITEGEFKYSGVLTRTSGNTFIGSDGRVRVIYDRNTGRITIINAVTSTEFYNYIYSEVN</sequence>
<evidence type="ECO:0000256" key="1">
    <source>
        <dbReference type="SAM" id="MobiDB-lite"/>
    </source>
</evidence>
<proteinExistence type="predicted"/>
<protein>
    <submittedName>
        <fullName evidence="2">Uncharacterized protein</fullName>
    </submittedName>
</protein>
<feature type="region of interest" description="Disordered" evidence="1">
    <location>
        <begin position="82"/>
        <end position="101"/>
    </location>
</feature>
<organism evidence="2 3">
    <name type="scientific">[Phormidium ambiguum] IAM M-71</name>
    <dbReference type="NCBI Taxonomy" id="454136"/>
    <lineage>
        <taxon>Bacteria</taxon>
        <taxon>Bacillati</taxon>
        <taxon>Cyanobacteriota</taxon>
        <taxon>Cyanophyceae</taxon>
        <taxon>Oscillatoriophycideae</taxon>
        <taxon>Aerosakkonematales</taxon>
        <taxon>Aerosakkonemataceae</taxon>
        <taxon>Floridanema</taxon>
    </lineage>
</organism>
<gene>
    <name evidence="2" type="ORF">NIES2119_26085</name>
</gene>
<dbReference type="AlphaFoldDB" id="A0A1U7I7U2"/>
<comment type="caution">
    <text evidence="2">The sequence shown here is derived from an EMBL/GenBank/DDBJ whole genome shotgun (WGS) entry which is preliminary data.</text>
</comment>